<organism evidence="1 2">
    <name type="scientific">Ataeniobius toweri</name>
    <dbReference type="NCBI Taxonomy" id="208326"/>
    <lineage>
        <taxon>Eukaryota</taxon>
        <taxon>Metazoa</taxon>
        <taxon>Chordata</taxon>
        <taxon>Craniata</taxon>
        <taxon>Vertebrata</taxon>
        <taxon>Euteleostomi</taxon>
        <taxon>Actinopterygii</taxon>
        <taxon>Neopterygii</taxon>
        <taxon>Teleostei</taxon>
        <taxon>Neoteleostei</taxon>
        <taxon>Acanthomorphata</taxon>
        <taxon>Ovalentaria</taxon>
        <taxon>Atherinomorphae</taxon>
        <taxon>Cyprinodontiformes</taxon>
        <taxon>Goodeidae</taxon>
        <taxon>Ataeniobius</taxon>
    </lineage>
</organism>
<dbReference type="Proteomes" id="UP001345963">
    <property type="component" value="Unassembled WGS sequence"/>
</dbReference>
<feature type="non-terminal residue" evidence="1">
    <location>
        <position position="1"/>
    </location>
</feature>
<reference evidence="1 2" key="1">
    <citation type="submission" date="2021-07" db="EMBL/GenBank/DDBJ databases">
        <authorList>
            <person name="Palmer J.M."/>
        </authorList>
    </citation>
    <scope>NUCLEOTIDE SEQUENCE [LARGE SCALE GENOMIC DNA]</scope>
    <source>
        <strain evidence="1 2">AT_MEX2019</strain>
        <tissue evidence="1">Muscle</tissue>
    </source>
</reference>
<sequence>IGKYEGDELKKDNDTKKYLDIISNKNIKLSERVLIPVQQYPKWVIAEWRLWFGLSCLDATSHKP</sequence>
<name>A0ABU7C018_9TELE</name>
<evidence type="ECO:0000313" key="1">
    <source>
        <dbReference type="EMBL" id="MED6256072.1"/>
    </source>
</evidence>
<proteinExistence type="predicted"/>
<keyword evidence="2" id="KW-1185">Reference proteome</keyword>
<comment type="caution">
    <text evidence="1">The sequence shown here is derived from an EMBL/GenBank/DDBJ whole genome shotgun (WGS) entry which is preliminary data.</text>
</comment>
<evidence type="ECO:0000313" key="2">
    <source>
        <dbReference type="Proteomes" id="UP001345963"/>
    </source>
</evidence>
<gene>
    <name evidence="1" type="primary">KHDRBS2</name>
    <name evidence="1" type="ORF">ATANTOWER_019241</name>
</gene>
<accession>A0ABU7C018</accession>
<protein>
    <submittedName>
        <fullName evidence="1">KH domain-containing, RNA-binding, signal transduction-associated protein 2</fullName>
    </submittedName>
</protein>
<dbReference type="EMBL" id="JAHUTI010072866">
    <property type="protein sequence ID" value="MED6256072.1"/>
    <property type="molecule type" value="Genomic_DNA"/>
</dbReference>